<keyword evidence="4" id="KW-0472">Membrane</keyword>
<keyword evidence="1" id="KW-0489">Methyltransferase</keyword>
<reference evidence="5" key="2">
    <citation type="journal article" date="2021" name="Microbiome">
        <title>Successional dynamics and alternative stable states in a saline activated sludge microbial community over 9 years.</title>
        <authorList>
            <person name="Wang Y."/>
            <person name="Ye J."/>
            <person name="Ju F."/>
            <person name="Liu L."/>
            <person name="Boyd J.A."/>
            <person name="Deng Y."/>
            <person name="Parks D.H."/>
            <person name="Jiang X."/>
            <person name="Yin X."/>
            <person name="Woodcroft B.J."/>
            <person name="Tyson G.W."/>
            <person name="Hugenholtz P."/>
            <person name="Polz M.F."/>
            <person name="Zhang T."/>
        </authorList>
    </citation>
    <scope>NUCLEOTIDE SEQUENCE</scope>
    <source>
        <strain evidence="5">HKST-UBA01</strain>
    </source>
</reference>
<dbReference type="InterPro" id="IPR026170">
    <property type="entry name" value="FAM173A/B"/>
</dbReference>
<keyword evidence="3" id="KW-0949">S-adenosyl-L-methionine</keyword>
<accession>A0A955LGL6</accession>
<organism evidence="5 6">
    <name type="scientific">candidate division WWE3 bacterium</name>
    <dbReference type="NCBI Taxonomy" id="2053526"/>
    <lineage>
        <taxon>Bacteria</taxon>
        <taxon>Katanobacteria</taxon>
    </lineage>
</organism>
<dbReference type="GO" id="GO:0032259">
    <property type="term" value="P:methylation"/>
    <property type="evidence" value="ECO:0007669"/>
    <property type="project" value="UniProtKB-KW"/>
</dbReference>
<reference evidence="5" key="1">
    <citation type="submission" date="2020-04" db="EMBL/GenBank/DDBJ databases">
        <authorList>
            <person name="Zhang T."/>
        </authorList>
    </citation>
    <scope>NUCLEOTIDE SEQUENCE</scope>
    <source>
        <strain evidence="5">HKST-UBA01</strain>
    </source>
</reference>
<evidence type="ECO:0000313" key="5">
    <source>
        <dbReference type="EMBL" id="MCA9390215.1"/>
    </source>
</evidence>
<evidence type="ECO:0000256" key="4">
    <source>
        <dbReference type="SAM" id="Phobius"/>
    </source>
</evidence>
<evidence type="ECO:0000313" key="6">
    <source>
        <dbReference type="Proteomes" id="UP000701698"/>
    </source>
</evidence>
<keyword evidence="2" id="KW-0808">Transferase</keyword>
<evidence type="ECO:0000256" key="1">
    <source>
        <dbReference type="ARBA" id="ARBA00022603"/>
    </source>
</evidence>
<dbReference type="AlphaFoldDB" id="A0A955LGL6"/>
<evidence type="ECO:0008006" key="7">
    <source>
        <dbReference type="Google" id="ProtNLM"/>
    </source>
</evidence>
<evidence type="ECO:0000256" key="2">
    <source>
        <dbReference type="ARBA" id="ARBA00022679"/>
    </source>
</evidence>
<dbReference type="PANTHER" id="PTHR13610:SF9">
    <property type="entry name" value="FI06469P"/>
    <property type="match status" value="1"/>
</dbReference>
<dbReference type="GO" id="GO:0016279">
    <property type="term" value="F:protein-lysine N-methyltransferase activity"/>
    <property type="evidence" value="ECO:0007669"/>
    <property type="project" value="InterPro"/>
</dbReference>
<feature type="transmembrane region" description="Helical" evidence="4">
    <location>
        <begin position="6"/>
        <end position="29"/>
    </location>
</feature>
<name>A0A955LGL6_UNCKA</name>
<evidence type="ECO:0000256" key="3">
    <source>
        <dbReference type="ARBA" id="ARBA00022691"/>
    </source>
</evidence>
<keyword evidence="4" id="KW-0812">Transmembrane</keyword>
<gene>
    <name evidence="5" type="ORF">KC571_02320</name>
</gene>
<dbReference type="InterPro" id="IPR029063">
    <property type="entry name" value="SAM-dependent_MTases_sf"/>
</dbReference>
<dbReference type="PANTHER" id="PTHR13610">
    <property type="entry name" value="METHYLTRANSFERASE DOMAIN-CONTAINING PROTEIN"/>
    <property type="match status" value="1"/>
</dbReference>
<keyword evidence="4" id="KW-1133">Transmembrane helix</keyword>
<sequence>MISTIILFILFIVVVSTTLWLFLVSFSLWQSSNQKTFYVSTPKHIAQKMLETLDAQKGRNLIDLGAGDGSILRLSAQKHETTSVGYEITMWPYLSSILKNYLFKKNNPQLKNLVQMHYSPALDADVSEADYIFLYTSPEFNQKLAYKLKRELPTYSRIVSLTFPLPDWTAEEEITIGDYTYWLYLKAHNESERSL</sequence>
<dbReference type="Proteomes" id="UP000701698">
    <property type="component" value="Unassembled WGS sequence"/>
</dbReference>
<comment type="caution">
    <text evidence="5">The sequence shown here is derived from an EMBL/GenBank/DDBJ whole genome shotgun (WGS) entry which is preliminary data.</text>
</comment>
<dbReference type="SUPFAM" id="SSF53335">
    <property type="entry name" value="S-adenosyl-L-methionine-dependent methyltransferases"/>
    <property type="match status" value="1"/>
</dbReference>
<protein>
    <recommendedName>
        <fullName evidence="7">SAM-dependent methyltransferase</fullName>
    </recommendedName>
</protein>
<dbReference type="EMBL" id="JAGQKX010000047">
    <property type="protein sequence ID" value="MCA9390215.1"/>
    <property type="molecule type" value="Genomic_DNA"/>
</dbReference>
<dbReference type="Gene3D" id="3.40.50.150">
    <property type="entry name" value="Vaccinia Virus protein VP39"/>
    <property type="match status" value="1"/>
</dbReference>
<proteinExistence type="predicted"/>